<comment type="caution">
    <text evidence="6">The sequence shown here is derived from an EMBL/GenBank/DDBJ whole genome shotgun (WGS) entry which is preliminary data.</text>
</comment>
<dbReference type="PROSITE" id="PS50931">
    <property type="entry name" value="HTH_LYSR"/>
    <property type="match status" value="1"/>
</dbReference>
<evidence type="ECO:0000313" key="6">
    <source>
        <dbReference type="EMBL" id="MDX8476083.1"/>
    </source>
</evidence>
<reference evidence="6 7" key="1">
    <citation type="submission" date="2023-08" db="EMBL/GenBank/DDBJ databases">
        <title>Implementing the SeqCode for naming new Mesorhizobium species isolated from Vachellia karroo root nodules.</title>
        <authorList>
            <person name="Van Lill M."/>
        </authorList>
    </citation>
    <scope>NUCLEOTIDE SEQUENCE [LARGE SCALE GENOMIC DNA]</scope>
    <source>
        <strain evidence="6 7">VK23A</strain>
    </source>
</reference>
<protein>
    <submittedName>
        <fullName evidence="6">LysR family transcriptional regulator</fullName>
    </submittedName>
</protein>
<dbReference type="EMBL" id="JAVIIZ010000027">
    <property type="protein sequence ID" value="MDX8476083.1"/>
    <property type="molecule type" value="Genomic_DNA"/>
</dbReference>
<name>A0ABU4XMV2_9HYPH</name>
<evidence type="ECO:0000256" key="4">
    <source>
        <dbReference type="ARBA" id="ARBA00023163"/>
    </source>
</evidence>
<evidence type="ECO:0000256" key="3">
    <source>
        <dbReference type="ARBA" id="ARBA00023125"/>
    </source>
</evidence>
<evidence type="ECO:0000313" key="7">
    <source>
        <dbReference type="Proteomes" id="UP001271780"/>
    </source>
</evidence>
<dbReference type="PANTHER" id="PTHR30346:SF0">
    <property type="entry name" value="HCA OPERON TRANSCRIPTIONAL ACTIVATOR HCAR"/>
    <property type="match status" value="1"/>
</dbReference>
<keyword evidence="7" id="KW-1185">Reference proteome</keyword>
<dbReference type="SUPFAM" id="SSF46785">
    <property type="entry name" value="Winged helix' DNA-binding domain"/>
    <property type="match status" value="1"/>
</dbReference>
<evidence type="ECO:0000259" key="5">
    <source>
        <dbReference type="PROSITE" id="PS50931"/>
    </source>
</evidence>
<feature type="domain" description="HTH lysR-type" evidence="5">
    <location>
        <begin position="1"/>
        <end position="49"/>
    </location>
</feature>
<dbReference type="Gene3D" id="1.10.10.10">
    <property type="entry name" value="Winged helix-like DNA-binding domain superfamily/Winged helix DNA-binding domain"/>
    <property type="match status" value="1"/>
</dbReference>
<dbReference type="Proteomes" id="UP001271780">
    <property type="component" value="Unassembled WGS sequence"/>
</dbReference>
<proteinExistence type="inferred from homology"/>
<keyword evidence="2" id="KW-0805">Transcription regulation</keyword>
<evidence type="ECO:0000256" key="2">
    <source>
        <dbReference type="ARBA" id="ARBA00023015"/>
    </source>
</evidence>
<dbReference type="InterPro" id="IPR036390">
    <property type="entry name" value="WH_DNA-bd_sf"/>
</dbReference>
<evidence type="ECO:0000256" key="1">
    <source>
        <dbReference type="ARBA" id="ARBA00009437"/>
    </source>
</evidence>
<keyword evidence="3" id="KW-0238">DNA-binding</keyword>
<dbReference type="InterPro" id="IPR000847">
    <property type="entry name" value="LysR_HTH_N"/>
</dbReference>
<dbReference type="RefSeq" id="WP_320318756.1">
    <property type="nucleotide sequence ID" value="NZ_JAVIIX010000026.1"/>
</dbReference>
<sequence length="77" mass="8465">MTASEHGNFRKAAATLGTRESTIRGGVRDLEDRLGASLFHRHSGGIRLTVAGERYFAMLAKFSSTSRWCQGRSRAHA</sequence>
<organism evidence="6 7">
    <name type="scientific">Mesorhizobium dulcispinae</name>
    <dbReference type="NCBI Taxonomy" id="3072316"/>
    <lineage>
        <taxon>Bacteria</taxon>
        <taxon>Pseudomonadati</taxon>
        <taxon>Pseudomonadota</taxon>
        <taxon>Alphaproteobacteria</taxon>
        <taxon>Hyphomicrobiales</taxon>
        <taxon>Phyllobacteriaceae</taxon>
        <taxon>Mesorhizobium</taxon>
    </lineage>
</organism>
<comment type="similarity">
    <text evidence="1">Belongs to the LysR transcriptional regulatory family.</text>
</comment>
<dbReference type="Pfam" id="PF00126">
    <property type="entry name" value="HTH_1"/>
    <property type="match status" value="1"/>
</dbReference>
<accession>A0ABU4XMV2</accession>
<dbReference type="PANTHER" id="PTHR30346">
    <property type="entry name" value="TRANSCRIPTIONAL DUAL REGULATOR HCAR-RELATED"/>
    <property type="match status" value="1"/>
</dbReference>
<gene>
    <name evidence="6" type="ORF">RFM27_28800</name>
</gene>
<dbReference type="InterPro" id="IPR036388">
    <property type="entry name" value="WH-like_DNA-bd_sf"/>
</dbReference>
<keyword evidence="4" id="KW-0804">Transcription</keyword>